<dbReference type="STRING" id="283909.R7THU7"/>
<dbReference type="Pfam" id="PF02434">
    <property type="entry name" value="Fringe"/>
    <property type="match status" value="1"/>
</dbReference>
<feature type="domain" description="Fringe-like glycosyltransferase" evidence="20">
    <location>
        <begin position="35"/>
        <end position="198"/>
    </location>
</feature>
<keyword evidence="9" id="KW-0812">Transmembrane</keyword>
<dbReference type="AlphaFoldDB" id="R7THU7"/>
<evidence type="ECO:0000256" key="6">
    <source>
        <dbReference type="ARBA" id="ARBA00012557"/>
    </source>
</evidence>
<comment type="subunit">
    <text evidence="5">Homodimer; disulfide-linked.</text>
</comment>
<dbReference type="UniPathway" id="UPA00378"/>
<dbReference type="GO" id="GO:0016020">
    <property type="term" value="C:membrane"/>
    <property type="evidence" value="ECO:0007669"/>
    <property type="project" value="UniProtKB-SubCell"/>
</dbReference>
<dbReference type="EMBL" id="KB309773">
    <property type="protein sequence ID" value="ELT93378.1"/>
    <property type="molecule type" value="Genomic_DNA"/>
</dbReference>
<evidence type="ECO:0000256" key="11">
    <source>
        <dbReference type="ARBA" id="ARBA00022741"/>
    </source>
</evidence>
<evidence type="ECO:0000256" key="18">
    <source>
        <dbReference type="ARBA" id="ARBA00040898"/>
    </source>
</evidence>
<keyword evidence="12" id="KW-0735">Signal-anchor</keyword>
<comment type="cofactor">
    <cofactor evidence="1">
        <name>Mn(2+)</name>
        <dbReference type="ChEBI" id="CHEBI:29035"/>
    </cofactor>
</comment>
<keyword evidence="16" id="KW-0325">Glycoprotein</keyword>
<evidence type="ECO:0000256" key="15">
    <source>
        <dbReference type="ARBA" id="ARBA00023157"/>
    </source>
</evidence>
<dbReference type="Proteomes" id="UP000014760">
    <property type="component" value="Unassembled WGS sequence"/>
</dbReference>
<evidence type="ECO:0000256" key="13">
    <source>
        <dbReference type="ARBA" id="ARBA00022989"/>
    </source>
</evidence>
<gene>
    <name evidence="21" type="ORF">CAPTEDRAFT_137470</name>
</gene>
<evidence type="ECO:0000259" key="20">
    <source>
        <dbReference type="Pfam" id="PF02434"/>
    </source>
</evidence>
<evidence type="ECO:0000256" key="12">
    <source>
        <dbReference type="ARBA" id="ARBA00022968"/>
    </source>
</evidence>
<evidence type="ECO:0000256" key="10">
    <source>
        <dbReference type="ARBA" id="ARBA00022723"/>
    </source>
</evidence>
<accession>R7THU7</accession>
<sequence>MVRYIKYLFVTYYLLFTDTSVSDQLFQDVRVLCWVMTHESNLKSKATAVRKTWGKRCNKLLFSADHENPDFPTIKIDVKNGRDYLSHKTFATFQYVYDNHMDDADWFMKADDDTYVVMENLRHLLSSHSPDEPIYFGHLFKAIVKKGYPSGGAGYIVSKEAMRRFGKRKRSSPECKPRRRAAEDVEMGKCLQHLNVTAADGRDKFNRTRFHCLAPLDFIQGKYPDWLNTYSKWRPEKGAEAISDYAVSFHYISESTMYLMEYVLYHLRPYGILFGLQDLNKPSQSNT</sequence>
<protein>
    <recommendedName>
        <fullName evidence="18">Glycoprotein-N-acetylgalactosamine 3-beta-galactosyltransferase 1</fullName>
        <ecNumber evidence="6">2.4.1.122</ecNumber>
    </recommendedName>
</protein>
<dbReference type="Gene3D" id="3.90.550.50">
    <property type="match status" value="1"/>
</dbReference>
<evidence type="ECO:0000256" key="5">
    <source>
        <dbReference type="ARBA" id="ARBA00011748"/>
    </source>
</evidence>
<dbReference type="PANTHER" id="PTHR23033:SF14">
    <property type="entry name" value="GLYCOPROTEIN-N-ACETYLGALACTOSAMINE 3-BETA-GALACTOSYLTRANSFERASE 1-RELATED"/>
    <property type="match status" value="1"/>
</dbReference>
<dbReference type="EMBL" id="AMQN01002651">
    <property type="status" value="NOT_ANNOTATED_CDS"/>
    <property type="molecule type" value="Genomic_DNA"/>
</dbReference>
<evidence type="ECO:0000256" key="1">
    <source>
        <dbReference type="ARBA" id="ARBA00001936"/>
    </source>
</evidence>
<evidence type="ECO:0000256" key="2">
    <source>
        <dbReference type="ARBA" id="ARBA00004606"/>
    </source>
</evidence>
<keyword evidence="23" id="KW-1185">Reference proteome</keyword>
<reference evidence="22" key="3">
    <citation type="submission" date="2015-06" db="UniProtKB">
        <authorList>
            <consortium name="EnsemblMetazoa"/>
        </authorList>
    </citation>
    <scope>IDENTIFICATION</scope>
</reference>
<evidence type="ECO:0000313" key="22">
    <source>
        <dbReference type="EnsemblMetazoa" id="CapteP137470"/>
    </source>
</evidence>
<evidence type="ECO:0000256" key="17">
    <source>
        <dbReference type="ARBA" id="ARBA00023211"/>
    </source>
</evidence>
<evidence type="ECO:0000313" key="21">
    <source>
        <dbReference type="EMBL" id="ELT93378.1"/>
    </source>
</evidence>
<reference evidence="23" key="1">
    <citation type="submission" date="2012-12" db="EMBL/GenBank/DDBJ databases">
        <authorList>
            <person name="Hellsten U."/>
            <person name="Grimwood J."/>
            <person name="Chapman J.A."/>
            <person name="Shapiro H."/>
            <person name="Aerts A."/>
            <person name="Otillar R.P."/>
            <person name="Terry A.Y."/>
            <person name="Boore J.L."/>
            <person name="Simakov O."/>
            <person name="Marletaz F."/>
            <person name="Cho S.-J."/>
            <person name="Edsinger-Gonzales E."/>
            <person name="Havlak P."/>
            <person name="Kuo D.-H."/>
            <person name="Larsson T."/>
            <person name="Lv J."/>
            <person name="Arendt D."/>
            <person name="Savage R."/>
            <person name="Osoegawa K."/>
            <person name="de Jong P."/>
            <person name="Lindberg D.R."/>
            <person name="Seaver E.C."/>
            <person name="Weisblat D.A."/>
            <person name="Putnam N.H."/>
            <person name="Grigoriev I.V."/>
            <person name="Rokhsar D.S."/>
        </authorList>
    </citation>
    <scope>NUCLEOTIDE SEQUENCE</scope>
    <source>
        <strain evidence="23">I ESC-2004</strain>
    </source>
</reference>
<evidence type="ECO:0000256" key="8">
    <source>
        <dbReference type="ARBA" id="ARBA00022679"/>
    </source>
</evidence>
<evidence type="ECO:0000256" key="16">
    <source>
        <dbReference type="ARBA" id="ARBA00023180"/>
    </source>
</evidence>
<dbReference type="OrthoDB" id="414175at2759"/>
<keyword evidence="10" id="KW-0479">Metal-binding</keyword>
<dbReference type="OMA" id="PTTWRCL"/>
<evidence type="ECO:0000256" key="14">
    <source>
        <dbReference type="ARBA" id="ARBA00023136"/>
    </source>
</evidence>
<comment type="pathway">
    <text evidence="3">Protein modification; protein glycosylation.</text>
</comment>
<keyword evidence="8" id="KW-0808">Transferase</keyword>
<keyword evidence="14" id="KW-0472">Membrane</keyword>
<dbReference type="EnsemblMetazoa" id="CapteT137470">
    <property type="protein sequence ID" value="CapteP137470"/>
    <property type="gene ID" value="CapteG137470"/>
</dbReference>
<dbReference type="InterPro" id="IPR026050">
    <property type="entry name" value="C1GALT1/C1GALT1_chp1"/>
</dbReference>
<dbReference type="PANTHER" id="PTHR23033">
    <property type="entry name" value="BETA1,3-GALACTOSYLTRANSFERASE"/>
    <property type="match status" value="1"/>
</dbReference>
<evidence type="ECO:0000313" key="23">
    <source>
        <dbReference type="Proteomes" id="UP000014760"/>
    </source>
</evidence>
<dbReference type="InterPro" id="IPR003378">
    <property type="entry name" value="Fringe-like_glycosylTrfase"/>
</dbReference>
<comment type="subcellular location">
    <subcellularLocation>
        <location evidence="2">Membrane</location>
        <topology evidence="2">Single-pass type II membrane protein</topology>
    </subcellularLocation>
</comment>
<keyword evidence="11" id="KW-0547">Nucleotide-binding</keyword>
<dbReference type="GO" id="GO:0030145">
    <property type="term" value="F:manganese ion binding"/>
    <property type="evidence" value="ECO:0007669"/>
    <property type="project" value="UniProtKB-ARBA"/>
</dbReference>
<keyword evidence="15" id="KW-1015">Disulfide bond</keyword>
<comment type="function">
    <text evidence="19">Glycosyltransferase that generates the core 1 O-glycan Gal-beta1-3GalNAc-alpha1-Ser/Thr (T antigen), which is a precursor for many extended O-glycans in glycoproteins.</text>
</comment>
<proteinExistence type="inferred from homology"/>
<dbReference type="GO" id="GO:0000166">
    <property type="term" value="F:nucleotide binding"/>
    <property type="evidence" value="ECO:0007669"/>
    <property type="project" value="UniProtKB-KW"/>
</dbReference>
<dbReference type="FunFam" id="3.90.550.50:FF:000017">
    <property type="entry name" value="Glycoprotein-N-acetylgalactosamine 3-beta-galactosyltransferase 1"/>
    <property type="match status" value="1"/>
</dbReference>
<evidence type="ECO:0000256" key="9">
    <source>
        <dbReference type="ARBA" id="ARBA00022692"/>
    </source>
</evidence>
<reference evidence="21 23" key="2">
    <citation type="journal article" date="2013" name="Nature">
        <title>Insights into bilaterian evolution from three spiralian genomes.</title>
        <authorList>
            <person name="Simakov O."/>
            <person name="Marletaz F."/>
            <person name="Cho S.J."/>
            <person name="Edsinger-Gonzales E."/>
            <person name="Havlak P."/>
            <person name="Hellsten U."/>
            <person name="Kuo D.H."/>
            <person name="Larsson T."/>
            <person name="Lv J."/>
            <person name="Arendt D."/>
            <person name="Savage R."/>
            <person name="Osoegawa K."/>
            <person name="de Jong P."/>
            <person name="Grimwood J."/>
            <person name="Chapman J.A."/>
            <person name="Shapiro H."/>
            <person name="Aerts A."/>
            <person name="Otillar R.P."/>
            <person name="Terry A.Y."/>
            <person name="Boore J.L."/>
            <person name="Grigoriev I.V."/>
            <person name="Lindberg D.R."/>
            <person name="Seaver E.C."/>
            <person name="Weisblat D.A."/>
            <person name="Putnam N.H."/>
            <person name="Rokhsar D.S."/>
        </authorList>
    </citation>
    <scope>NUCLEOTIDE SEQUENCE</scope>
    <source>
        <strain evidence="21 23">I ESC-2004</strain>
    </source>
</reference>
<name>R7THU7_CAPTE</name>
<keyword evidence="13" id="KW-1133">Transmembrane helix</keyword>
<dbReference type="HOGENOM" id="CLU_035857_1_0_1"/>
<organism evidence="21">
    <name type="scientific">Capitella teleta</name>
    <name type="common">Polychaete worm</name>
    <dbReference type="NCBI Taxonomy" id="283909"/>
    <lineage>
        <taxon>Eukaryota</taxon>
        <taxon>Metazoa</taxon>
        <taxon>Spiralia</taxon>
        <taxon>Lophotrochozoa</taxon>
        <taxon>Annelida</taxon>
        <taxon>Polychaeta</taxon>
        <taxon>Sedentaria</taxon>
        <taxon>Scolecida</taxon>
        <taxon>Capitellidae</taxon>
        <taxon>Capitella</taxon>
    </lineage>
</organism>
<comment type="similarity">
    <text evidence="4">Belongs to the glycosyltransferase 31 family. Beta3-Gal-T subfamily.</text>
</comment>
<dbReference type="EC" id="2.4.1.122" evidence="6"/>
<evidence type="ECO:0000256" key="7">
    <source>
        <dbReference type="ARBA" id="ARBA00022676"/>
    </source>
</evidence>
<keyword evidence="7" id="KW-0328">Glycosyltransferase</keyword>
<keyword evidence="17" id="KW-0464">Manganese</keyword>
<evidence type="ECO:0000256" key="3">
    <source>
        <dbReference type="ARBA" id="ARBA00004922"/>
    </source>
</evidence>
<dbReference type="GO" id="GO:0016263">
    <property type="term" value="F:glycoprotein-N-acetylgalactosamine 3-beta-galactosyltransferase activity"/>
    <property type="evidence" value="ECO:0007669"/>
    <property type="project" value="UniProtKB-EC"/>
</dbReference>
<evidence type="ECO:0000256" key="4">
    <source>
        <dbReference type="ARBA" id="ARBA00006462"/>
    </source>
</evidence>
<evidence type="ECO:0000256" key="19">
    <source>
        <dbReference type="ARBA" id="ARBA00059245"/>
    </source>
</evidence>